<dbReference type="CDD" id="cd00075">
    <property type="entry name" value="HATPase"/>
    <property type="match status" value="1"/>
</dbReference>
<comment type="catalytic activity">
    <reaction evidence="1">
        <text>ATP + protein L-histidine = ADP + protein N-phospho-L-histidine.</text>
        <dbReference type="EC" id="2.7.13.3"/>
    </reaction>
</comment>
<gene>
    <name evidence="14" type="ORF">SP5_099_00400</name>
</gene>
<dbReference type="OrthoDB" id="9804645at2"/>
<dbReference type="InterPro" id="IPR036890">
    <property type="entry name" value="HATPase_C_sf"/>
</dbReference>
<dbReference type="Pfam" id="PF00672">
    <property type="entry name" value="HAMP"/>
    <property type="match status" value="1"/>
</dbReference>
<name>A0A0A1WBK9_9SPHN</name>
<comment type="subcellular location">
    <subcellularLocation>
        <location evidence="2">Membrane</location>
    </subcellularLocation>
</comment>
<evidence type="ECO:0000256" key="6">
    <source>
        <dbReference type="ARBA" id="ARBA00022692"/>
    </source>
</evidence>
<dbReference type="SUPFAM" id="SSF47384">
    <property type="entry name" value="Homodimeric domain of signal transducing histidine kinase"/>
    <property type="match status" value="1"/>
</dbReference>
<dbReference type="PANTHER" id="PTHR45436">
    <property type="entry name" value="SENSOR HISTIDINE KINASE YKOH"/>
    <property type="match status" value="1"/>
</dbReference>
<dbReference type="Proteomes" id="UP000032305">
    <property type="component" value="Unassembled WGS sequence"/>
</dbReference>
<evidence type="ECO:0000256" key="4">
    <source>
        <dbReference type="ARBA" id="ARBA00022553"/>
    </source>
</evidence>
<dbReference type="InterPro" id="IPR003594">
    <property type="entry name" value="HATPase_dom"/>
</dbReference>
<evidence type="ECO:0000313" key="14">
    <source>
        <dbReference type="EMBL" id="GAM02825.1"/>
    </source>
</evidence>
<feature type="transmembrane region" description="Helical" evidence="11">
    <location>
        <begin position="58"/>
        <end position="80"/>
    </location>
</feature>
<dbReference type="SUPFAM" id="SSF158472">
    <property type="entry name" value="HAMP domain-like"/>
    <property type="match status" value="1"/>
</dbReference>
<dbReference type="EMBL" id="BBPI01000099">
    <property type="protein sequence ID" value="GAM02825.1"/>
    <property type="molecule type" value="Genomic_DNA"/>
</dbReference>
<evidence type="ECO:0000256" key="7">
    <source>
        <dbReference type="ARBA" id="ARBA00022777"/>
    </source>
</evidence>
<reference evidence="14 15" key="1">
    <citation type="submission" date="2014-11" db="EMBL/GenBank/DDBJ databases">
        <title>Whole genome shotgun sequence of Sphingomonas parapaucimobilis NBRC 15100.</title>
        <authorList>
            <person name="Katano-Makiyama Y."/>
            <person name="Hosoyama A."/>
            <person name="Hashimoto M."/>
            <person name="Hosoyama Y."/>
            <person name="Noguchi M."/>
            <person name="Numata M."/>
            <person name="Tsuchikane K."/>
            <person name="Hirakata S."/>
            <person name="Uohara A."/>
            <person name="Shimodaira J."/>
            <person name="Ohji S."/>
            <person name="Ichikawa N."/>
            <person name="Kimura A."/>
            <person name="Yamazoe A."/>
            <person name="Fujita N."/>
        </authorList>
    </citation>
    <scope>NUCLEOTIDE SEQUENCE [LARGE SCALE GENOMIC DNA]</scope>
    <source>
        <strain evidence="14 15">NBRC 15100</strain>
    </source>
</reference>
<evidence type="ECO:0000256" key="10">
    <source>
        <dbReference type="ARBA" id="ARBA00023136"/>
    </source>
</evidence>
<accession>A0A0A1WBK9</accession>
<dbReference type="RefSeq" id="WP_084220751.1">
    <property type="nucleotide sequence ID" value="NZ_BBPI01000099.1"/>
</dbReference>
<proteinExistence type="predicted"/>
<protein>
    <recommendedName>
        <fullName evidence="3">histidine kinase</fullName>
        <ecNumber evidence="3">2.7.13.3</ecNumber>
    </recommendedName>
</protein>
<keyword evidence="6 11" id="KW-0812">Transmembrane</keyword>
<evidence type="ECO:0000256" key="11">
    <source>
        <dbReference type="SAM" id="Phobius"/>
    </source>
</evidence>
<keyword evidence="10 11" id="KW-0472">Membrane</keyword>
<evidence type="ECO:0000256" key="3">
    <source>
        <dbReference type="ARBA" id="ARBA00012438"/>
    </source>
</evidence>
<evidence type="ECO:0000256" key="5">
    <source>
        <dbReference type="ARBA" id="ARBA00022679"/>
    </source>
</evidence>
<evidence type="ECO:0000256" key="1">
    <source>
        <dbReference type="ARBA" id="ARBA00000085"/>
    </source>
</evidence>
<keyword evidence="15" id="KW-1185">Reference proteome</keyword>
<dbReference type="Gene3D" id="3.30.565.10">
    <property type="entry name" value="Histidine kinase-like ATPase, C-terminal domain"/>
    <property type="match status" value="1"/>
</dbReference>
<dbReference type="SMART" id="SM00388">
    <property type="entry name" value="HisKA"/>
    <property type="match status" value="1"/>
</dbReference>
<dbReference type="PRINTS" id="PR00344">
    <property type="entry name" value="BCTRLSENSOR"/>
</dbReference>
<dbReference type="Pfam" id="PF02518">
    <property type="entry name" value="HATPase_c"/>
    <property type="match status" value="1"/>
</dbReference>
<keyword evidence="4" id="KW-0597">Phosphoprotein</keyword>
<keyword evidence="5" id="KW-0808">Transferase</keyword>
<evidence type="ECO:0000313" key="15">
    <source>
        <dbReference type="Proteomes" id="UP000032305"/>
    </source>
</evidence>
<sequence length="352" mass="38367">MTPRRDLTTQLVIAMMTVVVVCIALSVGAFEIGYLVVYALGLPGIRSLKELYLEPLDIGFLVTSVIVGVTIASMFAVRIAKRILRPLRSVEQALRSIAEGDLSARATQDDYGPREAAGLIDDFNTMAHRLEQASRNISTWNAQIAHELRTPLTILSGRLQGVVDGVFVPDERLIGNLMVQVESLKRLAEDLRVVSLADSGHLDLQVAQTSPTEEVQGLIDLVRPRLTEAGFTISYEGDAGAAMLDASRLRQALLALIENARIHAPPGRLAIRTRLTEDRVAFEVADDGPGLPDDFVPRAFGQFERAEASKERRGSGLGLSVVKAIAVAHGGDASYRRQDGQSTFILDLPRWH</sequence>
<comment type="caution">
    <text evidence="14">The sequence shown here is derived from an EMBL/GenBank/DDBJ whole genome shotgun (WGS) entry which is preliminary data.</text>
</comment>
<feature type="domain" description="Histidine kinase" evidence="12">
    <location>
        <begin position="143"/>
        <end position="352"/>
    </location>
</feature>
<dbReference type="SUPFAM" id="SSF55874">
    <property type="entry name" value="ATPase domain of HSP90 chaperone/DNA topoisomerase II/histidine kinase"/>
    <property type="match status" value="1"/>
</dbReference>
<dbReference type="InterPro" id="IPR003660">
    <property type="entry name" value="HAMP_dom"/>
</dbReference>
<dbReference type="Pfam" id="PF00512">
    <property type="entry name" value="HisKA"/>
    <property type="match status" value="1"/>
</dbReference>
<keyword evidence="7 14" id="KW-0418">Kinase</keyword>
<dbReference type="InterPro" id="IPR005467">
    <property type="entry name" value="His_kinase_dom"/>
</dbReference>
<dbReference type="CDD" id="cd06225">
    <property type="entry name" value="HAMP"/>
    <property type="match status" value="1"/>
</dbReference>
<dbReference type="SMART" id="SM00387">
    <property type="entry name" value="HATPase_c"/>
    <property type="match status" value="1"/>
</dbReference>
<evidence type="ECO:0000256" key="2">
    <source>
        <dbReference type="ARBA" id="ARBA00004370"/>
    </source>
</evidence>
<dbReference type="GO" id="GO:0005886">
    <property type="term" value="C:plasma membrane"/>
    <property type="evidence" value="ECO:0007669"/>
    <property type="project" value="TreeGrafter"/>
</dbReference>
<dbReference type="InterPro" id="IPR003661">
    <property type="entry name" value="HisK_dim/P_dom"/>
</dbReference>
<dbReference type="InterPro" id="IPR036097">
    <property type="entry name" value="HisK_dim/P_sf"/>
</dbReference>
<dbReference type="SMART" id="SM00304">
    <property type="entry name" value="HAMP"/>
    <property type="match status" value="1"/>
</dbReference>
<dbReference type="Gene3D" id="1.10.287.130">
    <property type="match status" value="1"/>
</dbReference>
<dbReference type="InterPro" id="IPR050428">
    <property type="entry name" value="TCS_sensor_his_kinase"/>
</dbReference>
<dbReference type="Gene3D" id="6.10.340.10">
    <property type="match status" value="1"/>
</dbReference>
<feature type="transmembrane region" description="Helical" evidence="11">
    <location>
        <begin position="12"/>
        <end position="38"/>
    </location>
</feature>
<evidence type="ECO:0000256" key="9">
    <source>
        <dbReference type="ARBA" id="ARBA00023012"/>
    </source>
</evidence>
<dbReference type="eggNOG" id="COG2205">
    <property type="taxonomic scope" value="Bacteria"/>
</dbReference>
<evidence type="ECO:0000256" key="8">
    <source>
        <dbReference type="ARBA" id="ARBA00022989"/>
    </source>
</evidence>
<keyword evidence="8 11" id="KW-1133">Transmembrane helix</keyword>
<dbReference type="AlphaFoldDB" id="A0A0A1WBK9"/>
<dbReference type="GO" id="GO:0000155">
    <property type="term" value="F:phosphorelay sensor kinase activity"/>
    <property type="evidence" value="ECO:0007669"/>
    <property type="project" value="InterPro"/>
</dbReference>
<keyword evidence="9" id="KW-0902">Two-component regulatory system</keyword>
<dbReference type="InterPro" id="IPR004358">
    <property type="entry name" value="Sig_transdc_His_kin-like_C"/>
</dbReference>
<evidence type="ECO:0000259" key="12">
    <source>
        <dbReference type="PROSITE" id="PS50109"/>
    </source>
</evidence>
<evidence type="ECO:0000259" key="13">
    <source>
        <dbReference type="PROSITE" id="PS50885"/>
    </source>
</evidence>
<dbReference type="EC" id="2.7.13.3" evidence="3"/>
<organism evidence="14 15">
    <name type="scientific">Sphingomonas parapaucimobilis NBRC 15100</name>
    <dbReference type="NCBI Taxonomy" id="1219049"/>
    <lineage>
        <taxon>Bacteria</taxon>
        <taxon>Pseudomonadati</taxon>
        <taxon>Pseudomonadota</taxon>
        <taxon>Alphaproteobacteria</taxon>
        <taxon>Sphingomonadales</taxon>
        <taxon>Sphingomonadaceae</taxon>
        <taxon>Sphingomonas</taxon>
    </lineage>
</organism>
<dbReference type="PANTHER" id="PTHR45436:SF5">
    <property type="entry name" value="SENSOR HISTIDINE KINASE TRCS"/>
    <property type="match status" value="1"/>
</dbReference>
<feature type="domain" description="HAMP" evidence="13">
    <location>
        <begin position="81"/>
        <end position="135"/>
    </location>
</feature>
<dbReference type="PROSITE" id="PS50885">
    <property type="entry name" value="HAMP"/>
    <property type="match status" value="1"/>
</dbReference>
<dbReference type="CDD" id="cd00082">
    <property type="entry name" value="HisKA"/>
    <property type="match status" value="1"/>
</dbReference>
<dbReference type="PROSITE" id="PS50109">
    <property type="entry name" value="HIS_KIN"/>
    <property type="match status" value="1"/>
</dbReference>